<dbReference type="Gene3D" id="3.40.1440.10">
    <property type="entry name" value="GIY-YIG endonuclease"/>
    <property type="match status" value="1"/>
</dbReference>
<dbReference type="InterPro" id="IPR035901">
    <property type="entry name" value="GIY-YIG_endonuc_sf"/>
</dbReference>
<gene>
    <name evidence="3" type="ORF">AUJ23_01300</name>
</gene>
<protein>
    <recommendedName>
        <fullName evidence="2">GIY-YIG domain-containing protein</fullName>
    </recommendedName>
</protein>
<dbReference type="EMBL" id="MNVC01000014">
    <property type="protein sequence ID" value="OIO19937.1"/>
    <property type="molecule type" value="Genomic_DNA"/>
</dbReference>
<organism evidence="3 4">
    <name type="scientific">Candidatus Magasanikbacteria bacterium CG1_02_32_51</name>
    <dbReference type="NCBI Taxonomy" id="1805238"/>
    <lineage>
        <taxon>Bacteria</taxon>
        <taxon>Candidatus Magasanikiibacteriota</taxon>
    </lineage>
</organism>
<feature type="domain" description="GIY-YIG" evidence="2">
    <location>
        <begin position="1"/>
        <end position="81"/>
    </location>
</feature>
<reference evidence="3 4" key="1">
    <citation type="journal article" date="2016" name="Environ. Microbiol.">
        <title>Genomic resolution of a cold subsurface aquifer community provides metabolic insights for novel microbes adapted to high CO concentrations.</title>
        <authorList>
            <person name="Probst A.J."/>
            <person name="Castelle C.J."/>
            <person name="Singh A."/>
            <person name="Brown C.T."/>
            <person name="Anantharaman K."/>
            <person name="Sharon I."/>
            <person name="Hug L.A."/>
            <person name="Burstein D."/>
            <person name="Emerson J.B."/>
            <person name="Thomas B.C."/>
            <person name="Banfield J.F."/>
        </authorList>
    </citation>
    <scope>NUCLEOTIDE SEQUENCE [LARGE SCALE GENOMIC DNA]</scope>
    <source>
        <strain evidence="3">CG1_02_32_51</strain>
    </source>
</reference>
<dbReference type="PROSITE" id="PS50164">
    <property type="entry name" value="GIY_YIG"/>
    <property type="match status" value="1"/>
</dbReference>
<evidence type="ECO:0000313" key="3">
    <source>
        <dbReference type="EMBL" id="OIO19937.1"/>
    </source>
</evidence>
<sequence length="81" mass="9930">MWRVYYLYSKKINKYYIGKTNDLKRRLNEHNLGQEQYTKKGEPWLLIGYIECHSNKEACNLETKLKKAKKKVRSLVYRTKW</sequence>
<comment type="caution">
    <text evidence="3">The sequence shown here is derived from an EMBL/GenBank/DDBJ whole genome shotgun (WGS) entry which is preliminary data.</text>
</comment>
<proteinExistence type="inferred from homology"/>
<dbReference type="InterPro" id="IPR000305">
    <property type="entry name" value="GIY-YIG_endonuc"/>
</dbReference>
<evidence type="ECO:0000313" key="4">
    <source>
        <dbReference type="Proteomes" id="UP000181941"/>
    </source>
</evidence>
<comment type="similarity">
    <text evidence="1">Belongs to the UPF0213 family.</text>
</comment>
<dbReference type="PANTHER" id="PTHR34477">
    <property type="entry name" value="UPF0213 PROTEIN YHBQ"/>
    <property type="match status" value="1"/>
</dbReference>
<dbReference type="Proteomes" id="UP000181941">
    <property type="component" value="Unassembled WGS sequence"/>
</dbReference>
<dbReference type="Pfam" id="PF01541">
    <property type="entry name" value="GIY-YIG"/>
    <property type="match status" value="1"/>
</dbReference>
<dbReference type="InterPro" id="IPR050190">
    <property type="entry name" value="UPF0213_domain"/>
</dbReference>
<dbReference type="AlphaFoldDB" id="A0A1J4U9G4"/>
<evidence type="ECO:0000256" key="1">
    <source>
        <dbReference type="ARBA" id="ARBA00007435"/>
    </source>
</evidence>
<dbReference type="PANTHER" id="PTHR34477:SF1">
    <property type="entry name" value="UPF0213 PROTEIN YHBQ"/>
    <property type="match status" value="1"/>
</dbReference>
<name>A0A1J4U9G4_9BACT</name>
<evidence type="ECO:0000259" key="2">
    <source>
        <dbReference type="PROSITE" id="PS50164"/>
    </source>
</evidence>
<dbReference type="SUPFAM" id="SSF82771">
    <property type="entry name" value="GIY-YIG endonuclease"/>
    <property type="match status" value="1"/>
</dbReference>
<accession>A0A1J4U9G4</accession>